<name>A0AA91DIB4_VARPD</name>
<reference evidence="1 2" key="1">
    <citation type="submission" date="2016-03" db="EMBL/GenBank/DDBJ databases">
        <title>Genome sequence of Variovorax paradoxus KB5.</title>
        <authorList>
            <person name="Jeong H."/>
            <person name="Hong C.E."/>
            <person name="Jo S.H."/>
            <person name="Park J.M."/>
        </authorList>
    </citation>
    <scope>NUCLEOTIDE SEQUENCE [LARGE SCALE GENOMIC DNA]</scope>
    <source>
        <strain evidence="1 2">KB5</strain>
    </source>
</reference>
<dbReference type="PIRSF" id="PIRSF029208">
    <property type="entry name" value="Phage_tail_GPU"/>
    <property type="match status" value="1"/>
</dbReference>
<dbReference type="Proteomes" id="UP000077852">
    <property type="component" value="Unassembled WGS sequence"/>
</dbReference>
<accession>A0AA91DIB4</accession>
<comment type="caution">
    <text evidence="1">The sequence shown here is derived from an EMBL/GenBank/DDBJ whole genome shotgun (WGS) entry which is preliminary data.</text>
</comment>
<evidence type="ECO:0000313" key="1">
    <source>
        <dbReference type="EMBL" id="OAK55090.1"/>
    </source>
</evidence>
<dbReference type="InterPro" id="IPR016912">
    <property type="entry name" value="Phage_P2_GpU"/>
</dbReference>
<evidence type="ECO:0000313" key="2">
    <source>
        <dbReference type="Proteomes" id="UP000077852"/>
    </source>
</evidence>
<gene>
    <name evidence="1" type="ORF">A3K87_04385</name>
</gene>
<dbReference type="InterPro" id="IPR009734">
    <property type="entry name" value="Myoviridae_GpU"/>
</dbReference>
<dbReference type="Pfam" id="PF06995">
    <property type="entry name" value="Phage_P2_GpU"/>
    <property type="match status" value="1"/>
</dbReference>
<dbReference type="EMBL" id="LVHG01000106">
    <property type="protein sequence ID" value="OAK55090.1"/>
    <property type="molecule type" value="Genomic_DNA"/>
</dbReference>
<proteinExistence type="predicted"/>
<dbReference type="AlphaFoldDB" id="A0AA91DIB4"/>
<organism evidence="1 2">
    <name type="scientific">Variovorax paradoxus</name>
    <dbReference type="NCBI Taxonomy" id="34073"/>
    <lineage>
        <taxon>Bacteria</taxon>
        <taxon>Pseudomonadati</taxon>
        <taxon>Pseudomonadota</taxon>
        <taxon>Betaproteobacteria</taxon>
        <taxon>Burkholderiales</taxon>
        <taxon>Comamonadaceae</taxon>
        <taxon>Variovorax</taxon>
    </lineage>
</organism>
<sequence length="139" mass="15287">MMMALGQFVFCLSTLAYQDLQRQMKWRHASNSRIGARAARQFLGVGDDTFTLSGVLMPELTGGTGALDELREMGNLGASWPLVDGTGIVYGLYVIESLTETKTVFLSNGAARRVEFQLQLERVDDEMTDSIGDDEDVEA</sequence>
<protein>
    <submittedName>
        <fullName evidence="1">Oxidoreductase</fullName>
    </submittedName>
</protein>